<reference evidence="2" key="1">
    <citation type="submission" date="2022-10" db="EMBL/GenBank/DDBJ databases">
        <authorList>
            <person name="Chen Y."/>
            <person name="Dougan E. K."/>
            <person name="Chan C."/>
            <person name="Rhodes N."/>
            <person name="Thang M."/>
        </authorList>
    </citation>
    <scope>NUCLEOTIDE SEQUENCE</scope>
</reference>
<evidence type="ECO:0000313" key="3">
    <source>
        <dbReference type="EMBL" id="CAL4760903.1"/>
    </source>
</evidence>
<feature type="transmembrane region" description="Helical" evidence="1">
    <location>
        <begin position="175"/>
        <end position="196"/>
    </location>
</feature>
<name>A0A9P1BHP0_9DINO</name>
<evidence type="ECO:0000313" key="4">
    <source>
        <dbReference type="Proteomes" id="UP001152797"/>
    </source>
</evidence>
<keyword evidence="1" id="KW-0812">Transmembrane</keyword>
<dbReference type="Proteomes" id="UP001152797">
    <property type="component" value="Unassembled WGS sequence"/>
</dbReference>
<reference evidence="3 4" key="2">
    <citation type="submission" date="2024-05" db="EMBL/GenBank/DDBJ databases">
        <authorList>
            <person name="Chen Y."/>
            <person name="Shah S."/>
            <person name="Dougan E. K."/>
            <person name="Thang M."/>
            <person name="Chan C."/>
        </authorList>
    </citation>
    <scope>NUCLEOTIDE SEQUENCE [LARGE SCALE GENOMIC DNA]</scope>
</reference>
<sequence length="269" mass="29770">MMFKRWIGAYIQQPSAINLVVTANPSSWTATVPPGRSAGPAQNPILLGSSLLASAAHSPHKTALRRGTKCWSRLGLLHRRSFQQTIPVGLIAADIFITVVLAPNLSLLLLTSTGIYKPLWFIFGSAEVGILGPDIRHGLLLATCWLVSAAFARLFAREVTDRRVAAESAAIWWRLFLAFFVNAWLLLFAASFMGLFQPFSQADVLRMGIDKDIFGPSGLNVDVKVFRQIIDLNIDIAIEVVLLGSWRLFCAGVNPVVWWKAWSRQIWGE</sequence>
<dbReference type="AlphaFoldDB" id="A0A9P1BHP0"/>
<dbReference type="EMBL" id="CAMXCT030000086">
    <property type="protein sequence ID" value="CAL4760903.1"/>
    <property type="molecule type" value="Genomic_DNA"/>
</dbReference>
<dbReference type="OrthoDB" id="408231at2759"/>
<feature type="transmembrane region" description="Helical" evidence="1">
    <location>
        <begin position="88"/>
        <end position="115"/>
    </location>
</feature>
<keyword evidence="1" id="KW-0472">Membrane</keyword>
<dbReference type="EMBL" id="CAMXCT010000086">
    <property type="protein sequence ID" value="CAI3973591.1"/>
    <property type="molecule type" value="Genomic_DNA"/>
</dbReference>
<keyword evidence="1" id="KW-1133">Transmembrane helix</keyword>
<organism evidence="2">
    <name type="scientific">Cladocopium goreaui</name>
    <dbReference type="NCBI Taxonomy" id="2562237"/>
    <lineage>
        <taxon>Eukaryota</taxon>
        <taxon>Sar</taxon>
        <taxon>Alveolata</taxon>
        <taxon>Dinophyceae</taxon>
        <taxon>Suessiales</taxon>
        <taxon>Symbiodiniaceae</taxon>
        <taxon>Cladocopium</taxon>
    </lineage>
</organism>
<feature type="transmembrane region" description="Helical" evidence="1">
    <location>
        <begin position="135"/>
        <end position="155"/>
    </location>
</feature>
<keyword evidence="4" id="KW-1185">Reference proteome</keyword>
<gene>
    <name evidence="2" type="ORF">C1SCF055_LOCUS2083</name>
</gene>
<accession>A0A9P1BHP0</accession>
<evidence type="ECO:0000313" key="2">
    <source>
        <dbReference type="EMBL" id="CAI3973591.1"/>
    </source>
</evidence>
<dbReference type="EMBL" id="CAMXCT020000086">
    <property type="protein sequence ID" value="CAL1126966.1"/>
    <property type="molecule type" value="Genomic_DNA"/>
</dbReference>
<protein>
    <submittedName>
        <fullName evidence="3">Benzoate transport protein</fullName>
    </submittedName>
</protein>
<evidence type="ECO:0000256" key="1">
    <source>
        <dbReference type="SAM" id="Phobius"/>
    </source>
</evidence>
<proteinExistence type="predicted"/>
<comment type="caution">
    <text evidence="2">The sequence shown here is derived from an EMBL/GenBank/DDBJ whole genome shotgun (WGS) entry which is preliminary data.</text>
</comment>